<evidence type="ECO:0000256" key="1">
    <source>
        <dbReference type="SAM" id="MobiDB-lite"/>
    </source>
</evidence>
<sequence length="96" mass="10866">MAEASLMEKKLADLSLGKEEDEGLKEVEYGWDVSLRAQPRRASITPSVSLRENNMGRNCVEDIGKQVVGNNGRKRQDKEKEIQLLSEGEKEDMEED</sequence>
<feature type="non-terminal residue" evidence="2">
    <location>
        <position position="1"/>
    </location>
</feature>
<evidence type="ECO:0000313" key="3">
    <source>
        <dbReference type="Proteomes" id="UP000593572"/>
    </source>
</evidence>
<proteinExistence type="predicted"/>
<accession>A0A7J8MDC6</accession>
<evidence type="ECO:0000313" key="2">
    <source>
        <dbReference type="EMBL" id="MBA0562689.1"/>
    </source>
</evidence>
<feature type="region of interest" description="Disordered" evidence="1">
    <location>
        <begin position="68"/>
        <end position="96"/>
    </location>
</feature>
<gene>
    <name evidence="2" type="ORF">Golob_007714</name>
</gene>
<organism evidence="2 3">
    <name type="scientific">Gossypium lobatum</name>
    <dbReference type="NCBI Taxonomy" id="34289"/>
    <lineage>
        <taxon>Eukaryota</taxon>
        <taxon>Viridiplantae</taxon>
        <taxon>Streptophyta</taxon>
        <taxon>Embryophyta</taxon>
        <taxon>Tracheophyta</taxon>
        <taxon>Spermatophyta</taxon>
        <taxon>Magnoliopsida</taxon>
        <taxon>eudicotyledons</taxon>
        <taxon>Gunneridae</taxon>
        <taxon>Pentapetalae</taxon>
        <taxon>rosids</taxon>
        <taxon>malvids</taxon>
        <taxon>Malvales</taxon>
        <taxon>Malvaceae</taxon>
        <taxon>Malvoideae</taxon>
        <taxon>Gossypium</taxon>
    </lineage>
</organism>
<dbReference type="Proteomes" id="UP000593572">
    <property type="component" value="Unassembled WGS sequence"/>
</dbReference>
<comment type="caution">
    <text evidence="2">The sequence shown here is derived from an EMBL/GenBank/DDBJ whole genome shotgun (WGS) entry which is preliminary data.</text>
</comment>
<dbReference type="AlphaFoldDB" id="A0A7J8MDC6"/>
<keyword evidence="3" id="KW-1185">Reference proteome</keyword>
<protein>
    <submittedName>
        <fullName evidence="2">Uncharacterized protein</fullName>
    </submittedName>
</protein>
<name>A0A7J8MDC6_9ROSI</name>
<reference evidence="2 3" key="1">
    <citation type="journal article" date="2019" name="Genome Biol. Evol.">
        <title>Insights into the evolution of the New World diploid cottons (Gossypium, subgenus Houzingenia) based on genome sequencing.</title>
        <authorList>
            <person name="Grover C.E."/>
            <person name="Arick M.A. 2nd"/>
            <person name="Thrash A."/>
            <person name="Conover J.L."/>
            <person name="Sanders W.S."/>
            <person name="Peterson D.G."/>
            <person name="Frelichowski J.E."/>
            <person name="Scheffler J.A."/>
            <person name="Scheffler B.E."/>
            <person name="Wendel J.F."/>
        </authorList>
    </citation>
    <scope>NUCLEOTIDE SEQUENCE [LARGE SCALE GENOMIC DNA]</scope>
    <source>
        <strain evidence="2">157</strain>
        <tissue evidence="2">Leaf</tissue>
    </source>
</reference>
<dbReference type="EMBL" id="JABEZX010000008">
    <property type="protein sequence ID" value="MBA0562689.1"/>
    <property type="molecule type" value="Genomic_DNA"/>
</dbReference>